<sequence>LKIRPAVSINENKIIINTKMRVVMVSCVIGIWLIINNYVAVSLIKPTSSSFIPSDISRLNIDPEDSLNREKSNGPFCYSKCFLKNCLKLEIRGAPKITTNGCRVTCILKCWKRPKRP</sequence>
<gene>
    <name evidence="2" type="ORF">TorRG33x02_223880</name>
</gene>
<evidence type="ECO:0000313" key="3">
    <source>
        <dbReference type="Proteomes" id="UP000237000"/>
    </source>
</evidence>
<accession>A0A2P5E896</accession>
<evidence type="ECO:0000256" key="1">
    <source>
        <dbReference type="SAM" id="Phobius"/>
    </source>
</evidence>
<evidence type="ECO:0000313" key="2">
    <source>
        <dbReference type="EMBL" id="PON81777.1"/>
    </source>
</evidence>
<dbReference type="EMBL" id="JXTC01000208">
    <property type="protein sequence ID" value="PON81777.1"/>
    <property type="molecule type" value="Genomic_DNA"/>
</dbReference>
<keyword evidence="1" id="KW-1133">Transmembrane helix</keyword>
<keyword evidence="3" id="KW-1185">Reference proteome</keyword>
<comment type="caution">
    <text evidence="2">The sequence shown here is derived from an EMBL/GenBank/DDBJ whole genome shotgun (WGS) entry which is preliminary data.</text>
</comment>
<dbReference type="AlphaFoldDB" id="A0A2P5E896"/>
<organism evidence="2 3">
    <name type="scientific">Trema orientale</name>
    <name type="common">Charcoal tree</name>
    <name type="synonym">Celtis orientalis</name>
    <dbReference type="NCBI Taxonomy" id="63057"/>
    <lineage>
        <taxon>Eukaryota</taxon>
        <taxon>Viridiplantae</taxon>
        <taxon>Streptophyta</taxon>
        <taxon>Embryophyta</taxon>
        <taxon>Tracheophyta</taxon>
        <taxon>Spermatophyta</taxon>
        <taxon>Magnoliopsida</taxon>
        <taxon>eudicotyledons</taxon>
        <taxon>Gunneridae</taxon>
        <taxon>Pentapetalae</taxon>
        <taxon>rosids</taxon>
        <taxon>fabids</taxon>
        <taxon>Rosales</taxon>
        <taxon>Cannabaceae</taxon>
        <taxon>Trema</taxon>
    </lineage>
</organism>
<dbReference type="Proteomes" id="UP000237000">
    <property type="component" value="Unassembled WGS sequence"/>
</dbReference>
<keyword evidence="1" id="KW-0472">Membrane</keyword>
<proteinExistence type="predicted"/>
<name>A0A2P5E896_TREOI</name>
<feature type="transmembrane region" description="Helical" evidence="1">
    <location>
        <begin position="21"/>
        <end position="44"/>
    </location>
</feature>
<protein>
    <submittedName>
        <fullName evidence="2">Uncharacterized protein</fullName>
    </submittedName>
</protein>
<feature type="non-terminal residue" evidence="2">
    <location>
        <position position="1"/>
    </location>
</feature>
<dbReference type="InParanoid" id="A0A2P5E896"/>
<keyword evidence="1" id="KW-0812">Transmembrane</keyword>
<reference evidence="3" key="1">
    <citation type="submission" date="2016-06" db="EMBL/GenBank/DDBJ databases">
        <title>Parallel loss of symbiosis genes in relatives of nitrogen-fixing non-legume Parasponia.</title>
        <authorList>
            <person name="Van Velzen R."/>
            <person name="Holmer R."/>
            <person name="Bu F."/>
            <person name="Rutten L."/>
            <person name="Van Zeijl A."/>
            <person name="Liu W."/>
            <person name="Santuari L."/>
            <person name="Cao Q."/>
            <person name="Sharma T."/>
            <person name="Shen D."/>
            <person name="Roswanjaya Y."/>
            <person name="Wardhani T."/>
            <person name="Kalhor M.S."/>
            <person name="Jansen J."/>
            <person name="Van den Hoogen J."/>
            <person name="Gungor B."/>
            <person name="Hartog M."/>
            <person name="Hontelez J."/>
            <person name="Verver J."/>
            <person name="Yang W.-C."/>
            <person name="Schijlen E."/>
            <person name="Repin R."/>
            <person name="Schilthuizen M."/>
            <person name="Schranz E."/>
            <person name="Heidstra R."/>
            <person name="Miyata K."/>
            <person name="Fedorova E."/>
            <person name="Kohlen W."/>
            <person name="Bisseling T."/>
            <person name="Smit S."/>
            <person name="Geurts R."/>
        </authorList>
    </citation>
    <scope>NUCLEOTIDE SEQUENCE [LARGE SCALE GENOMIC DNA]</scope>
    <source>
        <strain evidence="3">cv. RG33-2</strain>
    </source>
</reference>